<accession>A0ABT5HRA8</accession>
<feature type="chain" id="PRO_5046547861" evidence="3">
    <location>
        <begin position="35"/>
        <end position="756"/>
    </location>
</feature>
<feature type="region of interest" description="Disordered" evidence="2">
    <location>
        <begin position="433"/>
        <end position="461"/>
    </location>
</feature>
<feature type="compositionally biased region" description="Basic and acidic residues" evidence="2">
    <location>
        <begin position="449"/>
        <end position="461"/>
    </location>
</feature>
<dbReference type="RefSeq" id="WP_272747084.1">
    <property type="nucleotide sequence ID" value="NZ_JAQQKX010000003.1"/>
</dbReference>
<dbReference type="EMBL" id="JAQQKX010000003">
    <property type="protein sequence ID" value="MDC7682594.1"/>
    <property type="molecule type" value="Genomic_DNA"/>
</dbReference>
<keyword evidence="5" id="KW-1185">Reference proteome</keyword>
<proteinExistence type="predicted"/>
<dbReference type="InterPro" id="IPR052043">
    <property type="entry name" value="PolySaccharide_Degr_Enz"/>
</dbReference>
<evidence type="ECO:0000256" key="2">
    <source>
        <dbReference type="SAM" id="MobiDB-lite"/>
    </source>
</evidence>
<dbReference type="PANTHER" id="PTHR33886">
    <property type="entry name" value="UNSATURATED RHAMNOGALACTURONAN HYDROLASE (EUROFUNG)"/>
    <property type="match status" value="1"/>
</dbReference>
<dbReference type="GO" id="GO:0016787">
    <property type="term" value="F:hydrolase activity"/>
    <property type="evidence" value="ECO:0007669"/>
    <property type="project" value="UniProtKB-KW"/>
</dbReference>
<dbReference type="InterPro" id="IPR032342">
    <property type="entry name" value="DUF4861"/>
</dbReference>
<keyword evidence="1 4" id="KW-0378">Hydrolase</keyword>
<keyword evidence="3" id="KW-0732">Signal</keyword>
<comment type="caution">
    <text evidence="4">The sequence shown here is derived from an EMBL/GenBank/DDBJ whole genome shotgun (WGS) entry which is preliminary data.</text>
</comment>
<evidence type="ECO:0000313" key="5">
    <source>
        <dbReference type="Proteomes" id="UP001214854"/>
    </source>
</evidence>
<dbReference type="InterPro" id="IPR008928">
    <property type="entry name" value="6-hairpin_glycosidase_sf"/>
</dbReference>
<reference evidence="4 5" key="1">
    <citation type="submission" date="2023-01" db="EMBL/GenBank/DDBJ databases">
        <title>Novel species of the genus Asticcacaulis isolated from rivers.</title>
        <authorList>
            <person name="Lu H."/>
        </authorList>
    </citation>
    <scope>NUCLEOTIDE SEQUENCE [LARGE SCALE GENOMIC DNA]</scope>
    <source>
        <strain evidence="4 5">BYS171W</strain>
    </source>
</reference>
<sequence>MTSKRAALLTTISRNAILSLALISTLTMPLPAYAQTAAAPKVAGIETVWQTALPRPKLDFNPNTLPSREAVMAAVEYVNSAQIADMTNRPLQMATGSNVTEASSNWVAATYYVGAARLARVSENRNTLRFLTAVAEHYNYSLRGARSDRTMLNADDVAIGDLYQELYSRRGQQGTLMPLQQRLDFMVPHLNRPQETETLVWWWCDALYMAPPILARMSAITGDPKYIKAMDKEWRRTAGRLWVESDRLFLRDERFKTRMGDSGKPIYWARGNGWVIGGLARTLEYMPADFEGRDFYTDIFRKMSSRIIELQQPDGLWRADLNDPKAFPEAETSGSAFFVYGLAWGINHGLLDRKTYLPYVTRGWAALNKQVLPNGMLGAAQKTGDRPVPTRAEETGPYATGAYVLAGLEVADLNDAVQSLPEALQGRDHPDTVMATTPTPPPPVTVVGEEEKARREDEMRSTRALAYDPATLKRPAAIEKLTPPTEAEQTPRAVARFAPDRLDDLLWENDKVAHRIYGPALEARESPSGSGIDVWAKRVRYPFMDRQLKFPNYHTDRGEGLDYYDVGRGRGAGGLGIWFDNKLWTSRNFSTYKILKTGDEALFTVDYRPWPVDVARKVWETRTFSLPLGSNFTRMTSTIQSDTKEPLIVAVGISKRKTDAGSGVLLKDAKTGRLSFWEPSNPEHGSLGISILADPAMVEGFAEDADNYLILLRVTPGKPFVYYMGSAWDGGLDFKSRTDWDAFVAKQKPDFNPAKK</sequence>
<evidence type="ECO:0000313" key="4">
    <source>
        <dbReference type="EMBL" id="MDC7682594.1"/>
    </source>
</evidence>
<feature type="signal peptide" evidence="3">
    <location>
        <begin position="1"/>
        <end position="34"/>
    </location>
</feature>
<organism evidence="4 5">
    <name type="scientific">Asticcacaulis aquaticus</name>
    <dbReference type="NCBI Taxonomy" id="2984212"/>
    <lineage>
        <taxon>Bacteria</taxon>
        <taxon>Pseudomonadati</taxon>
        <taxon>Pseudomonadota</taxon>
        <taxon>Alphaproteobacteria</taxon>
        <taxon>Caulobacterales</taxon>
        <taxon>Caulobacteraceae</taxon>
        <taxon>Asticcacaulis</taxon>
    </lineage>
</organism>
<dbReference type="Pfam" id="PF16153">
    <property type="entry name" value="DUF4861"/>
    <property type="match status" value="1"/>
</dbReference>
<evidence type="ECO:0000256" key="3">
    <source>
        <dbReference type="SAM" id="SignalP"/>
    </source>
</evidence>
<dbReference type="InterPro" id="IPR010905">
    <property type="entry name" value="Glyco_hydro_88"/>
</dbReference>
<gene>
    <name evidence="4" type="ORF">PQU92_04865</name>
</gene>
<dbReference type="InterPro" id="IPR012341">
    <property type="entry name" value="6hp_glycosidase-like_sf"/>
</dbReference>
<evidence type="ECO:0000256" key="1">
    <source>
        <dbReference type="ARBA" id="ARBA00022801"/>
    </source>
</evidence>
<dbReference type="Proteomes" id="UP001214854">
    <property type="component" value="Unassembled WGS sequence"/>
</dbReference>
<name>A0ABT5HRA8_9CAUL</name>
<dbReference type="SUPFAM" id="SSF48208">
    <property type="entry name" value="Six-hairpin glycosidases"/>
    <property type="match status" value="1"/>
</dbReference>
<dbReference type="Gene3D" id="1.50.10.10">
    <property type="match status" value="1"/>
</dbReference>
<protein>
    <submittedName>
        <fullName evidence="4">Glycoside hydrolase family 88 protein</fullName>
    </submittedName>
</protein>
<dbReference type="Pfam" id="PF07470">
    <property type="entry name" value="Glyco_hydro_88"/>
    <property type="match status" value="1"/>
</dbReference>
<dbReference type="PANTHER" id="PTHR33886:SF8">
    <property type="entry name" value="UNSATURATED RHAMNOGALACTURONAN HYDROLASE (EUROFUNG)"/>
    <property type="match status" value="1"/>
</dbReference>